<protein>
    <submittedName>
        <fullName evidence="2">Uncharacterized protein</fullName>
    </submittedName>
</protein>
<dbReference type="KEGG" id="ztr:MYCGRDRAFT_97985"/>
<organism evidence="2 3">
    <name type="scientific">Zymoseptoria tritici (strain CBS 115943 / IPO323)</name>
    <name type="common">Speckled leaf blotch fungus</name>
    <name type="synonym">Septoria tritici</name>
    <dbReference type="NCBI Taxonomy" id="336722"/>
    <lineage>
        <taxon>Eukaryota</taxon>
        <taxon>Fungi</taxon>
        <taxon>Dikarya</taxon>
        <taxon>Ascomycota</taxon>
        <taxon>Pezizomycotina</taxon>
        <taxon>Dothideomycetes</taxon>
        <taxon>Dothideomycetidae</taxon>
        <taxon>Mycosphaerellales</taxon>
        <taxon>Mycosphaerellaceae</taxon>
        <taxon>Zymoseptoria</taxon>
    </lineage>
</organism>
<evidence type="ECO:0000313" key="3">
    <source>
        <dbReference type="Proteomes" id="UP000008062"/>
    </source>
</evidence>
<dbReference type="RefSeq" id="XP_003847031.1">
    <property type="nucleotide sequence ID" value="XM_003846983.1"/>
</dbReference>
<dbReference type="STRING" id="336722.F9XRZ5"/>
<dbReference type="AlphaFoldDB" id="F9XRZ5"/>
<sequence>MDPFHAACGIWTDFELPLHRQLCDDLPALWKQPATSGELDAGCVRNLEYGGGGSEGAPGRELKSLKKTSPPLATSDTVQRHLSRYRAPLREEDEQPVRNRSTSRLSRAEATPTRAPQYLESERRRTTTTTTARDIERRHTGRSRHHELERLATSAQDPGSEGKSGASKQRYRGQHDSAIVNSLMKARRRRNKAEKHGGDEHDGETKDEACRDSHRRVV</sequence>
<feature type="region of interest" description="Disordered" evidence="1">
    <location>
        <begin position="52"/>
        <end position="218"/>
    </location>
</feature>
<feature type="compositionally biased region" description="Basic and acidic residues" evidence="1">
    <location>
        <begin position="194"/>
        <end position="212"/>
    </location>
</feature>
<dbReference type="EMBL" id="CM001214">
    <property type="protein sequence ID" value="EGP82007.1"/>
    <property type="molecule type" value="Genomic_DNA"/>
</dbReference>
<reference evidence="2 3" key="1">
    <citation type="journal article" date="2011" name="PLoS Genet.">
        <title>Finished genome of the fungal wheat pathogen Mycosphaerella graminicola reveals dispensome structure, chromosome plasticity, and stealth pathogenesis.</title>
        <authorList>
            <person name="Goodwin S.B."/>
            <person name="Ben M'barek S."/>
            <person name="Dhillon B."/>
            <person name="Wittenberg A.H.J."/>
            <person name="Crane C.F."/>
            <person name="Hane J.K."/>
            <person name="Foster A.J."/>
            <person name="Van der Lee T.A.J."/>
            <person name="Grimwood J."/>
            <person name="Aerts A."/>
            <person name="Antoniw J."/>
            <person name="Bailey A."/>
            <person name="Bluhm B."/>
            <person name="Bowler J."/>
            <person name="Bristow J."/>
            <person name="van der Burgt A."/>
            <person name="Canto-Canche B."/>
            <person name="Churchill A.C.L."/>
            <person name="Conde-Ferraez L."/>
            <person name="Cools H.J."/>
            <person name="Coutinho P.M."/>
            <person name="Csukai M."/>
            <person name="Dehal P."/>
            <person name="De Wit P."/>
            <person name="Donzelli B."/>
            <person name="van de Geest H.C."/>
            <person name="van Ham R.C.H.J."/>
            <person name="Hammond-Kosack K.E."/>
            <person name="Henrissat B."/>
            <person name="Kilian A."/>
            <person name="Kobayashi A.K."/>
            <person name="Koopmann E."/>
            <person name="Kourmpetis Y."/>
            <person name="Kuzniar A."/>
            <person name="Lindquist E."/>
            <person name="Lombard V."/>
            <person name="Maliepaard C."/>
            <person name="Martins N."/>
            <person name="Mehrabi R."/>
            <person name="Nap J.P.H."/>
            <person name="Ponomarenko A."/>
            <person name="Rudd J.J."/>
            <person name="Salamov A."/>
            <person name="Schmutz J."/>
            <person name="Schouten H.J."/>
            <person name="Shapiro H."/>
            <person name="Stergiopoulos I."/>
            <person name="Torriani S.F.F."/>
            <person name="Tu H."/>
            <person name="de Vries R.P."/>
            <person name="Waalwijk C."/>
            <person name="Ware S.B."/>
            <person name="Wiebenga A."/>
            <person name="Zwiers L.-H."/>
            <person name="Oliver R.P."/>
            <person name="Grigoriev I.V."/>
            <person name="Kema G.H.J."/>
        </authorList>
    </citation>
    <scope>NUCLEOTIDE SEQUENCE [LARGE SCALE GENOMIC DNA]</scope>
    <source>
        <strain evidence="3">CBS 115943 / IPO323</strain>
    </source>
</reference>
<name>F9XRZ5_ZYMTI</name>
<dbReference type="InParanoid" id="F9XRZ5"/>
<keyword evidence="3" id="KW-1185">Reference proteome</keyword>
<dbReference type="HOGENOM" id="CLU_1267790_0_0_1"/>
<dbReference type="GeneID" id="13399426"/>
<proteinExistence type="predicted"/>
<dbReference type="Proteomes" id="UP000008062">
    <property type="component" value="Chromosome 19"/>
</dbReference>
<evidence type="ECO:0000256" key="1">
    <source>
        <dbReference type="SAM" id="MobiDB-lite"/>
    </source>
</evidence>
<accession>F9XRZ5</accession>
<gene>
    <name evidence="2" type="ORF">MYCGRDRAFT_97985</name>
</gene>
<evidence type="ECO:0000313" key="2">
    <source>
        <dbReference type="EMBL" id="EGP82007.1"/>
    </source>
</evidence>